<protein>
    <submittedName>
        <fullName evidence="1">Uncharacterized protein</fullName>
    </submittedName>
</protein>
<evidence type="ECO:0000313" key="1">
    <source>
        <dbReference type="EMBL" id="KAI3683495.1"/>
    </source>
</evidence>
<keyword evidence="2" id="KW-1185">Reference proteome</keyword>
<name>A0ACB8YHQ1_9ASTR</name>
<reference evidence="2" key="1">
    <citation type="journal article" date="2022" name="Mol. Ecol. Resour.">
        <title>The genomes of chicory, endive, great burdock and yacon provide insights into Asteraceae palaeo-polyploidization history and plant inulin production.</title>
        <authorList>
            <person name="Fan W."/>
            <person name="Wang S."/>
            <person name="Wang H."/>
            <person name="Wang A."/>
            <person name="Jiang F."/>
            <person name="Liu H."/>
            <person name="Zhao H."/>
            <person name="Xu D."/>
            <person name="Zhang Y."/>
        </authorList>
    </citation>
    <scope>NUCLEOTIDE SEQUENCE [LARGE SCALE GENOMIC DNA]</scope>
    <source>
        <strain evidence="2">cv. Yunnan</strain>
    </source>
</reference>
<proteinExistence type="predicted"/>
<reference evidence="1 2" key="2">
    <citation type="journal article" date="2022" name="Mol. Ecol. Resour.">
        <title>The genomes of chicory, endive, great burdock and yacon provide insights into Asteraceae paleo-polyploidization history and plant inulin production.</title>
        <authorList>
            <person name="Fan W."/>
            <person name="Wang S."/>
            <person name="Wang H."/>
            <person name="Wang A."/>
            <person name="Jiang F."/>
            <person name="Liu H."/>
            <person name="Zhao H."/>
            <person name="Xu D."/>
            <person name="Zhang Y."/>
        </authorList>
    </citation>
    <scope>NUCLEOTIDE SEQUENCE [LARGE SCALE GENOMIC DNA]</scope>
    <source>
        <strain evidence="2">cv. Yunnan</strain>
        <tissue evidence="1">Leaves</tissue>
    </source>
</reference>
<dbReference type="Proteomes" id="UP001056120">
    <property type="component" value="Linkage Group LG28"/>
</dbReference>
<dbReference type="EMBL" id="CM042045">
    <property type="protein sequence ID" value="KAI3683495.1"/>
    <property type="molecule type" value="Genomic_DNA"/>
</dbReference>
<gene>
    <name evidence="1" type="ORF">L1987_84000</name>
</gene>
<evidence type="ECO:0000313" key="2">
    <source>
        <dbReference type="Proteomes" id="UP001056120"/>
    </source>
</evidence>
<accession>A0ACB8YHQ1</accession>
<organism evidence="1 2">
    <name type="scientific">Smallanthus sonchifolius</name>
    <dbReference type="NCBI Taxonomy" id="185202"/>
    <lineage>
        <taxon>Eukaryota</taxon>
        <taxon>Viridiplantae</taxon>
        <taxon>Streptophyta</taxon>
        <taxon>Embryophyta</taxon>
        <taxon>Tracheophyta</taxon>
        <taxon>Spermatophyta</taxon>
        <taxon>Magnoliopsida</taxon>
        <taxon>eudicotyledons</taxon>
        <taxon>Gunneridae</taxon>
        <taxon>Pentapetalae</taxon>
        <taxon>asterids</taxon>
        <taxon>campanulids</taxon>
        <taxon>Asterales</taxon>
        <taxon>Asteraceae</taxon>
        <taxon>Asteroideae</taxon>
        <taxon>Heliantheae alliance</taxon>
        <taxon>Millerieae</taxon>
        <taxon>Smallanthus</taxon>
    </lineage>
</organism>
<sequence>MFVAKENIQERSDFSFIQRKRLGFCCWFAMIKLHITGDPYHFFHWIFSWDFISADYFMVQDRSIHLQVKDILIEDPNVPPVNSPVIFLW</sequence>
<comment type="caution">
    <text evidence="1">The sequence shown here is derived from an EMBL/GenBank/DDBJ whole genome shotgun (WGS) entry which is preliminary data.</text>
</comment>